<dbReference type="AlphaFoldDB" id="A0A0F9S6X6"/>
<organism evidence="2">
    <name type="scientific">marine sediment metagenome</name>
    <dbReference type="NCBI Taxonomy" id="412755"/>
    <lineage>
        <taxon>unclassified sequences</taxon>
        <taxon>metagenomes</taxon>
        <taxon>ecological metagenomes</taxon>
    </lineage>
</organism>
<reference evidence="2" key="1">
    <citation type="journal article" date="2015" name="Nature">
        <title>Complex archaea that bridge the gap between prokaryotes and eukaryotes.</title>
        <authorList>
            <person name="Spang A."/>
            <person name="Saw J.H."/>
            <person name="Jorgensen S.L."/>
            <person name="Zaremba-Niedzwiedzka K."/>
            <person name="Martijn J."/>
            <person name="Lind A.E."/>
            <person name="van Eijk R."/>
            <person name="Schleper C."/>
            <person name="Guy L."/>
            <person name="Ettema T.J."/>
        </authorList>
    </citation>
    <scope>NUCLEOTIDE SEQUENCE</scope>
</reference>
<feature type="region of interest" description="Disordered" evidence="1">
    <location>
        <begin position="216"/>
        <end position="237"/>
    </location>
</feature>
<protein>
    <submittedName>
        <fullName evidence="2">Uncharacterized protein</fullName>
    </submittedName>
</protein>
<name>A0A0F9S6X6_9ZZZZ</name>
<evidence type="ECO:0000313" key="2">
    <source>
        <dbReference type="EMBL" id="KKN64635.1"/>
    </source>
</evidence>
<feature type="compositionally biased region" description="Polar residues" evidence="1">
    <location>
        <begin position="51"/>
        <end position="61"/>
    </location>
</feature>
<feature type="region of interest" description="Disordered" evidence="1">
    <location>
        <begin position="126"/>
        <end position="175"/>
    </location>
</feature>
<accession>A0A0F9S6X6</accession>
<feature type="compositionally biased region" description="Basic and acidic residues" evidence="1">
    <location>
        <begin position="17"/>
        <end position="43"/>
    </location>
</feature>
<dbReference type="EMBL" id="LAZR01000548">
    <property type="protein sequence ID" value="KKN64635.1"/>
    <property type="molecule type" value="Genomic_DNA"/>
</dbReference>
<evidence type="ECO:0000256" key="1">
    <source>
        <dbReference type="SAM" id="MobiDB-lite"/>
    </source>
</evidence>
<comment type="caution">
    <text evidence="2">The sequence shown here is derived from an EMBL/GenBank/DDBJ whole genome shotgun (WGS) entry which is preliminary data.</text>
</comment>
<proteinExistence type="predicted"/>
<gene>
    <name evidence="2" type="ORF">LCGC14_0489650</name>
</gene>
<sequence>MPWQSKKQQRWGHSPAGKKELSKKEIKEFDDATDFDSLKDEATGGKGPTRRQGSGQKTPESVKNLRRSSREIHKDVNQNSAGPQTSKKGDRGYNRKQKHKNSDDETISEELTMVDETYRGVGFPMAETLSWKTSARRGSGTSSAGDDDETPVVDTPGFPPTKEGGGDVPDDGAAWGSSIAADLTWSTHKSETFNDDGEKGGVSSWGLKSIIDRGVKTHEKPSGAKRIEDAENQTTKREIPGKQFKSYSMVGAFYW</sequence>
<feature type="region of interest" description="Disordered" evidence="1">
    <location>
        <begin position="1"/>
        <end position="111"/>
    </location>
</feature>
<feature type="compositionally biased region" description="Polar residues" evidence="1">
    <location>
        <begin position="77"/>
        <end position="86"/>
    </location>
</feature>